<reference evidence="1 2" key="1">
    <citation type="submission" date="2020-01" db="EMBL/GenBank/DDBJ databases">
        <title>Complete genome sequence of Chitinophaga sp. H33E-04 isolated from quinoa roots.</title>
        <authorList>
            <person name="Weon H.-Y."/>
            <person name="Lee S.A."/>
        </authorList>
    </citation>
    <scope>NUCLEOTIDE SEQUENCE [LARGE SCALE GENOMIC DNA]</scope>
    <source>
        <strain evidence="1 2">H33E-04</strain>
    </source>
</reference>
<sequence>MRAKKENVREVFPATIDRLIERAQDAGKTLTDTDIAAELGIPMDTFKLYYQKDKAPAEVFDLMRKKFKQFIGTLYIERVIMSDEFDDADGDDEDQEG</sequence>
<dbReference type="RefSeq" id="WP_162330497.1">
    <property type="nucleotide sequence ID" value="NZ_CP048113.1"/>
</dbReference>
<evidence type="ECO:0000313" key="2">
    <source>
        <dbReference type="Proteomes" id="UP000476411"/>
    </source>
</evidence>
<organism evidence="1 2">
    <name type="scientific">Chitinophaga agri</name>
    <dbReference type="NCBI Taxonomy" id="2703787"/>
    <lineage>
        <taxon>Bacteria</taxon>
        <taxon>Pseudomonadati</taxon>
        <taxon>Bacteroidota</taxon>
        <taxon>Chitinophagia</taxon>
        <taxon>Chitinophagales</taxon>
        <taxon>Chitinophagaceae</taxon>
        <taxon>Chitinophaga</taxon>
    </lineage>
</organism>
<accession>A0A6B9ZBV3</accession>
<evidence type="ECO:0000313" key="1">
    <source>
        <dbReference type="EMBL" id="QHS58794.1"/>
    </source>
</evidence>
<name>A0A6B9ZBV3_9BACT</name>
<gene>
    <name evidence="1" type="ORF">GWR21_03995</name>
</gene>
<dbReference type="Proteomes" id="UP000476411">
    <property type="component" value="Chromosome"/>
</dbReference>
<dbReference type="KEGG" id="chih:GWR21_03995"/>
<dbReference type="EMBL" id="CP048113">
    <property type="protein sequence ID" value="QHS58794.1"/>
    <property type="molecule type" value="Genomic_DNA"/>
</dbReference>
<evidence type="ECO:0008006" key="3">
    <source>
        <dbReference type="Google" id="ProtNLM"/>
    </source>
</evidence>
<keyword evidence="2" id="KW-1185">Reference proteome</keyword>
<proteinExistence type="predicted"/>
<protein>
    <recommendedName>
        <fullName evidence="3">XRE family transcriptional regulator</fullName>
    </recommendedName>
</protein>
<dbReference type="AlphaFoldDB" id="A0A6B9ZBV3"/>